<dbReference type="InterPro" id="IPR035986">
    <property type="entry name" value="PKD_dom_sf"/>
</dbReference>
<feature type="domain" description="DUF4886" evidence="1">
    <location>
        <begin position="65"/>
        <end position="203"/>
    </location>
</feature>
<evidence type="ECO:0000259" key="1">
    <source>
        <dbReference type="Pfam" id="PF16227"/>
    </source>
</evidence>
<proteinExistence type="predicted"/>
<organism evidence="2 3">
    <name type="scientific">Wandonia haliotis</name>
    <dbReference type="NCBI Taxonomy" id="574963"/>
    <lineage>
        <taxon>Bacteria</taxon>
        <taxon>Pseudomonadati</taxon>
        <taxon>Bacteroidota</taxon>
        <taxon>Flavobacteriia</taxon>
        <taxon>Flavobacteriales</taxon>
        <taxon>Crocinitomicaceae</taxon>
        <taxon>Wandonia</taxon>
    </lineage>
</organism>
<dbReference type="Gene3D" id="3.40.50.1110">
    <property type="entry name" value="SGNH hydrolase"/>
    <property type="match status" value="1"/>
</dbReference>
<sequence length="316" mass="35917">MSAVSGRDTLNVLFIGNSFTFMNNMPDMVRGIAVSKDKLLHVERITEGGKSLEYHAGRAETYETIKKKKWDYVVLQELSNTPAQPESKVDKISLPYAKQLVDSIHANNECTELILYMTWGYKNGNSQWKEINTYESMQERIQSTYFRFADILNARIAPVGEVWKQVRKNYPGLDLYDPDNFHPNPLGSYLAAATFYATIFGESPYGSTYTGSSDMYSAEILQLMASQVVLNNPNMWRIIYNNSPLRGGFDVVIKGEKVNFLNRAENAVTVEWDLGNGSVSREPNPEVKYKKGKYLVRQIVTAGCEERIITREIQID</sequence>
<dbReference type="InterPro" id="IPR036514">
    <property type="entry name" value="SGNH_hydro_sf"/>
</dbReference>
<dbReference type="CDD" id="cd00146">
    <property type="entry name" value="PKD"/>
    <property type="match status" value="1"/>
</dbReference>
<comment type="caution">
    <text evidence="2">The sequence shown here is derived from an EMBL/GenBank/DDBJ whole genome shotgun (WGS) entry which is preliminary data.</text>
</comment>
<name>A0ABP3Y1W0_9FLAO</name>
<dbReference type="EMBL" id="BAAAFH010000003">
    <property type="protein sequence ID" value="GAA0874089.1"/>
    <property type="molecule type" value="Genomic_DNA"/>
</dbReference>
<evidence type="ECO:0000313" key="3">
    <source>
        <dbReference type="Proteomes" id="UP001501126"/>
    </source>
</evidence>
<dbReference type="Proteomes" id="UP001501126">
    <property type="component" value="Unassembled WGS sequence"/>
</dbReference>
<dbReference type="InterPro" id="IPR013783">
    <property type="entry name" value="Ig-like_fold"/>
</dbReference>
<protein>
    <recommendedName>
        <fullName evidence="1">DUF4886 domain-containing protein</fullName>
    </recommendedName>
</protein>
<reference evidence="3" key="1">
    <citation type="journal article" date="2019" name="Int. J. Syst. Evol. Microbiol.">
        <title>The Global Catalogue of Microorganisms (GCM) 10K type strain sequencing project: providing services to taxonomists for standard genome sequencing and annotation.</title>
        <authorList>
            <consortium name="The Broad Institute Genomics Platform"/>
            <consortium name="The Broad Institute Genome Sequencing Center for Infectious Disease"/>
            <person name="Wu L."/>
            <person name="Ma J."/>
        </authorList>
    </citation>
    <scope>NUCLEOTIDE SEQUENCE [LARGE SCALE GENOMIC DNA]</scope>
    <source>
        <strain evidence="3">JCM 16083</strain>
    </source>
</reference>
<dbReference type="Gene3D" id="2.60.40.10">
    <property type="entry name" value="Immunoglobulins"/>
    <property type="match status" value="1"/>
</dbReference>
<gene>
    <name evidence="2" type="ORF">GCM10009118_04970</name>
</gene>
<dbReference type="InterPro" id="IPR032616">
    <property type="entry name" value="DUF4886"/>
</dbReference>
<dbReference type="CDD" id="cd00229">
    <property type="entry name" value="SGNH_hydrolase"/>
    <property type="match status" value="1"/>
</dbReference>
<dbReference type="SUPFAM" id="SSF52266">
    <property type="entry name" value="SGNH hydrolase"/>
    <property type="match status" value="1"/>
</dbReference>
<keyword evidence="3" id="KW-1185">Reference proteome</keyword>
<accession>A0ABP3Y1W0</accession>
<evidence type="ECO:0000313" key="2">
    <source>
        <dbReference type="EMBL" id="GAA0874089.1"/>
    </source>
</evidence>
<dbReference type="SUPFAM" id="SSF49299">
    <property type="entry name" value="PKD domain"/>
    <property type="match status" value="1"/>
</dbReference>
<dbReference type="Pfam" id="PF16227">
    <property type="entry name" value="DUF4886"/>
    <property type="match status" value="1"/>
</dbReference>